<proteinExistence type="predicted"/>
<dbReference type="Proteomes" id="UP000198521">
    <property type="component" value="Unassembled WGS sequence"/>
</dbReference>
<dbReference type="AlphaFoldDB" id="A0A1H7I5P3"/>
<dbReference type="InterPro" id="IPR046144">
    <property type="entry name" value="DUF6146"/>
</dbReference>
<evidence type="ECO:0000256" key="1">
    <source>
        <dbReference type="SAM" id="SignalP"/>
    </source>
</evidence>
<keyword evidence="3" id="KW-1185">Reference proteome</keyword>
<feature type="chain" id="PRO_5011434237" description="Lipoprotein" evidence="1">
    <location>
        <begin position="21"/>
        <end position="141"/>
    </location>
</feature>
<sequence length="141" mass="17318">MTVKQFFFIIILALFTYSCATTKDRKLDTTSTTDSSDTLRIANDELEYEIIIIEPGFNNWLVTQRPRGYYNQQFLEIRNRQYVIEYNQRVVQPQRFDPNLYIQQINYDQYTDYGYEVNYLLYNYFLFFERQYKQRFFVSRG</sequence>
<organism evidence="2 3">
    <name type="scientific">Aquimarina amphilecti</name>
    <dbReference type="NCBI Taxonomy" id="1038014"/>
    <lineage>
        <taxon>Bacteria</taxon>
        <taxon>Pseudomonadati</taxon>
        <taxon>Bacteroidota</taxon>
        <taxon>Flavobacteriia</taxon>
        <taxon>Flavobacteriales</taxon>
        <taxon>Flavobacteriaceae</taxon>
        <taxon>Aquimarina</taxon>
    </lineage>
</organism>
<evidence type="ECO:0000313" key="2">
    <source>
        <dbReference type="EMBL" id="SEK57861.1"/>
    </source>
</evidence>
<keyword evidence="1" id="KW-0732">Signal</keyword>
<gene>
    <name evidence="2" type="ORF">SAMN04487910_0867</name>
</gene>
<reference evidence="3" key="1">
    <citation type="submission" date="2016-10" db="EMBL/GenBank/DDBJ databases">
        <authorList>
            <person name="Varghese N."/>
            <person name="Submissions S."/>
        </authorList>
    </citation>
    <scope>NUCLEOTIDE SEQUENCE [LARGE SCALE GENOMIC DNA]</scope>
    <source>
        <strain evidence="3">DSM 25232 / NCIMB 14723 / 92V</strain>
    </source>
</reference>
<dbReference type="STRING" id="1038014.SAMN04487910_0867"/>
<evidence type="ECO:0000313" key="3">
    <source>
        <dbReference type="Proteomes" id="UP000198521"/>
    </source>
</evidence>
<name>A0A1H7I5P3_AQUAM</name>
<protein>
    <recommendedName>
        <fullName evidence="4">Lipoprotein</fullName>
    </recommendedName>
</protein>
<evidence type="ECO:0008006" key="4">
    <source>
        <dbReference type="Google" id="ProtNLM"/>
    </source>
</evidence>
<dbReference type="RefSeq" id="WP_091405994.1">
    <property type="nucleotide sequence ID" value="NZ_FOAB01000001.1"/>
</dbReference>
<dbReference type="PROSITE" id="PS51257">
    <property type="entry name" value="PROKAR_LIPOPROTEIN"/>
    <property type="match status" value="1"/>
</dbReference>
<feature type="signal peptide" evidence="1">
    <location>
        <begin position="1"/>
        <end position="20"/>
    </location>
</feature>
<dbReference type="EMBL" id="FOAB01000001">
    <property type="protein sequence ID" value="SEK57861.1"/>
    <property type="molecule type" value="Genomic_DNA"/>
</dbReference>
<dbReference type="OrthoDB" id="1119488at2"/>
<accession>A0A1H7I5P3</accession>
<dbReference type="Pfam" id="PF19643">
    <property type="entry name" value="DUF6146"/>
    <property type="match status" value="1"/>
</dbReference>